<dbReference type="GO" id="GO:0008320">
    <property type="term" value="F:protein transmembrane transporter activity"/>
    <property type="evidence" value="ECO:0007669"/>
    <property type="project" value="UniProtKB-UniRule"/>
</dbReference>
<keyword evidence="11" id="KW-1185">Reference proteome</keyword>
<sequence>MSNHSVQTVSTSNDKYKVILAVFAVVAGIAAFYVLAGQSTWVRAAALVVGLVIAGGLLVVSDLGRNFVEFAKESVRETKKVVWPTRKEAGQITAVVFGFVLVMAIFLWGTDKFLEFMLYDVILGWKK</sequence>
<dbReference type="GO" id="GO:0009306">
    <property type="term" value="P:protein secretion"/>
    <property type="evidence" value="ECO:0007669"/>
    <property type="project" value="UniProtKB-UniRule"/>
</dbReference>
<evidence type="ECO:0000256" key="1">
    <source>
        <dbReference type="ARBA" id="ARBA00004370"/>
    </source>
</evidence>
<dbReference type="RefSeq" id="WP_186882196.1">
    <property type="nucleotide sequence ID" value="NZ_JACOGG010000018.1"/>
</dbReference>
<keyword evidence="4 9" id="KW-0812">Transmembrane</keyword>
<dbReference type="InterPro" id="IPR038379">
    <property type="entry name" value="SecE_sf"/>
</dbReference>
<comment type="subunit">
    <text evidence="9">Component of the Sec protein translocase complex. Heterotrimer consisting of SecY, SecE and SecG subunits. The heterotrimers can form oligomers, although 1 heterotrimer is thought to be able to translocate proteins. Interacts with the ribosome. Interacts with SecDF, and other proteins may be involved. Interacts with SecA.</text>
</comment>
<dbReference type="InterPro" id="IPR001901">
    <property type="entry name" value="Translocase_SecE/Sec61-g"/>
</dbReference>
<keyword evidence="5 9" id="KW-0653">Protein transport</keyword>
<keyword evidence="6 9" id="KW-1133">Transmembrane helix</keyword>
<dbReference type="Pfam" id="PF00584">
    <property type="entry name" value="SecE"/>
    <property type="match status" value="1"/>
</dbReference>
<dbReference type="Gene3D" id="1.20.5.1030">
    <property type="entry name" value="Preprotein translocase secy subunit"/>
    <property type="match status" value="1"/>
</dbReference>
<evidence type="ECO:0000256" key="9">
    <source>
        <dbReference type="HAMAP-Rule" id="MF_00422"/>
    </source>
</evidence>
<accession>A0A923I2L9</accession>
<dbReference type="InterPro" id="IPR005807">
    <property type="entry name" value="SecE_bac"/>
</dbReference>
<reference evidence="10" key="1">
    <citation type="submission" date="2020-08" db="EMBL/GenBank/DDBJ databases">
        <title>Novel species isolated from subtropical streams in China.</title>
        <authorList>
            <person name="Lu H."/>
        </authorList>
    </citation>
    <scope>NUCLEOTIDE SEQUENCE</scope>
    <source>
        <strain evidence="10">CY7W</strain>
    </source>
</reference>
<comment type="caution">
    <text evidence="9">Lacks conserved residue(s) required for the propagation of feature annotation.</text>
</comment>
<dbReference type="PRINTS" id="PR01650">
    <property type="entry name" value="SECETRNLCASE"/>
</dbReference>
<dbReference type="HAMAP" id="MF_00422">
    <property type="entry name" value="SecE"/>
    <property type="match status" value="1"/>
</dbReference>
<dbReference type="GO" id="GO:0065002">
    <property type="term" value="P:intracellular protein transmembrane transport"/>
    <property type="evidence" value="ECO:0007669"/>
    <property type="project" value="UniProtKB-UniRule"/>
</dbReference>
<evidence type="ECO:0000256" key="8">
    <source>
        <dbReference type="ARBA" id="ARBA00023136"/>
    </source>
</evidence>
<evidence type="ECO:0000313" key="11">
    <source>
        <dbReference type="Proteomes" id="UP000612361"/>
    </source>
</evidence>
<keyword evidence="8 9" id="KW-0472">Membrane</keyword>
<dbReference type="GO" id="GO:0043952">
    <property type="term" value="P:protein transport by the Sec complex"/>
    <property type="evidence" value="ECO:0007669"/>
    <property type="project" value="UniProtKB-UniRule"/>
</dbReference>
<proteinExistence type="inferred from homology"/>
<feature type="transmembrane region" description="Helical" evidence="9">
    <location>
        <begin position="18"/>
        <end position="36"/>
    </location>
</feature>
<gene>
    <name evidence="9 10" type="primary">secE</name>
    <name evidence="10" type="ORF">H8K47_14900</name>
</gene>
<dbReference type="EMBL" id="JACOGG010000018">
    <property type="protein sequence ID" value="MBC3936653.1"/>
    <property type="molecule type" value="Genomic_DNA"/>
</dbReference>
<evidence type="ECO:0000313" key="10">
    <source>
        <dbReference type="EMBL" id="MBC3936653.1"/>
    </source>
</evidence>
<dbReference type="AlphaFoldDB" id="A0A923I2L9"/>
<dbReference type="PANTHER" id="PTHR33910:SF1">
    <property type="entry name" value="PROTEIN TRANSLOCASE SUBUNIT SECE"/>
    <property type="match status" value="1"/>
</dbReference>
<evidence type="ECO:0000256" key="6">
    <source>
        <dbReference type="ARBA" id="ARBA00022989"/>
    </source>
</evidence>
<keyword evidence="3 9" id="KW-1003">Cell membrane</keyword>
<name>A0A923I2L9_9BURK</name>
<evidence type="ECO:0000256" key="2">
    <source>
        <dbReference type="ARBA" id="ARBA00022448"/>
    </source>
</evidence>
<comment type="function">
    <text evidence="9">Essential subunit of the Sec protein translocation channel SecYEG. Clamps together the 2 halves of SecY. May contact the channel plug during translocation.</text>
</comment>
<evidence type="ECO:0000256" key="5">
    <source>
        <dbReference type="ARBA" id="ARBA00022927"/>
    </source>
</evidence>
<evidence type="ECO:0000256" key="7">
    <source>
        <dbReference type="ARBA" id="ARBA00023010"/>
    </source>
</evidence>
<comment type="similarity">
    <text evidence="9">Belongs to the SecE/SEC61-gamma family.</text>
</comment>
<dbReference type="GO" id="GO:0005886">
    <property type="term" value="C:plasma membrane"/>
    <property type="evidence" value="ECO:0007669"/>
    <property type="project" value="UniProtKB-UniRule"/>
</dbReference>
<dbReference type="Proteomes" id="UP000612361">
    <property type="component" value="Unassembled WGS sequence"/>
</dbReference>
<dbReference type="NCBIfam" id="NF004371">
    <property type="entry name" value="PRK05740.1-1"/>
    <property type="match status" value="1"/>
</dbReference>
<feature type="transmembrane region" description="Helical" evidence="9">
    <location>
        <begin position="89"/>
        <end position="109"/>
    </location>
</feature>
<organism evidence="10 11">
    <name type="scientific">Undibacterium rugosum</name>
    <dbReference type="NCBI Taxonomy" id="2762291"/>
    <lineage>
        <taxon>Bacteria</taxon>
        <taxon>Pseudomonadati</taxon>
        <taxon>Pseudomonadota</taxon>
        <taxon>Betaproteobacteria</taxon>
        <taxon>Burkholderiales</taxon>
        <taxon>Oxalobacteraceae</taxon>
        <taxon>Undibacterium</taxon>
    </lineage>
</organism>
<dbReference type="PANTHER" id="PTHR33910">
    <property type="entry name" value="PROTEIN TRANSLOCASE SUBUNIT SECE"/>
    <property type="match status" value="1"/>
</dbReference>
<keyword evidence="2 9" id="KW-0813">Transport</keyword>
<comment type="subcellular location">
    <subcellularLocation>
        <location evidence="1">Membrane</location>
    </subcellularLocation>
</comment>
<evidence type="ECO:0000256" key="3">
    <source>
        <dbReference type="ARBA" id="ARBA00022475"/>
    </source>
</evidence>
<protein>
    <recommendedName>
        <fullName evidence="9">Protein translocase subunit SecE</fullName>
    </recommendedName>
</protein>
<evidence type="ECO:0000256" key="4">
    <source>
        <dbReference type="ARBA" id="ARBA00022692"/>
    </source>
</evidence>
<keyword evidence="7 9" id="KW-0811">Translocation</keyword>
<dbReference type="NCBIfam" id="TIGR00964">
    <property type="entry name" value="secE_bact"/>
    <property type="match status" value="1"/>
</dbReference>
<feature type="transmembrane region" description="Helical" evidence="9">
    <location>
        <begin position="42"/>
        <end position="68"/>
    </location>
</feature>
<dbReference type="GO" id="GO:0006605">
    <property type="term" value="P:protein targeting"/>
    <property type="evidence" value="ECO:0007669"/>
    <property type="project" value="UniProtKB-UniRule"/>
</dbReference>
<comment type="caution">
    <text evidence="10">The sequence shown here is derived from an EMBL/GenBank/DDBJ whole genome shotgun (WGS) entry which is preliminary data.</text>
</comment>